<accession>A0A9P8CWY7</accession>
<dbReference type="InterPro" id="IPR036188">
    <property type="entry name" value="FAD/NAD-bd_sf"/>
</dbReference>
<evidence type="ECO:0000259" key="6">
    <source>
        <dbReference type="Pfam" id="PF01494"/>
    </source>
</evidence>
<dbReference type="AlphaFoldDB" id="A0A9P8CWY7"/>
<dbReference type="GO" id="GO:0071949">
    <property type="term" value="F:FAD binding"/>
    <property type="evidence" value="ECO:0007669"/>
    <property type="project" value="InterPro"/>
</dbReference>
<dbReference type="SUPFAM" id="SSF51905">
    <property type="entry name" value="FAD/NAD(P)-binding domain"/>
    <property type="match status" value="1"/>
</dbReference>
<evidence type="ECO:0000256" key="5">
    <source>
        <dbReference type="SAM" id="Phobius"/>
    </source>
</evidence>
<feature type="domain" description="FAD-binding" evidence="6">
    <location>
        <begin position="13"/>
        <end position="88"/>
    </location>
</feature>
<dbReference type="EMBL" id="JAIFTL010000090">
    <property type="protein sequence ID" value="KAG9323723.1"/>
    <property type="molecule type" value="Genomic_DNA"/>
</dbReference>
<dbReference type="Gene3D" id="3.50.50.60">
    <property type="entry name" value="FAD/NAD(P)-binding domain"/>
    <property type="match status" value="1"/>
</dbReference>
<evidence type="ECO:0000256" key="2">
    <source>
        <dbReference type="ARBA" id="ARBA00022630"/>
    </source>
</evidence>
<evidence type="ECO:0000256" key="1">
    <source>
        <dbReference type="ARBA" id="ARBA00007992"/>
    </source>
</evidence>
<name>A0A9P8CWY7_MORAP</name>
<keyword evidence="2" id="KW-0285">Flavoprotein</keyword>
<keyword evidence="4" id="KW-0560">Oxidoreductase</keyword>
<reference evidence="7" key="1">
    <citation type="submission" date="2021-07" db="EMBL/GenBank/DDBJ databases">
        <title>Draft genome of Mortierella alpina, strain LL118, isolated from an aspen leaf litter sample.</title>
        <authorList>
            <person name="Yang S."/>
            <person name="Vinatzer B.A."/>
        </authorList>
    </citation>
    <scope>NUCLEOTIDE SEQUENCE</scope>
    <source>
        <strain evidence="7">LL118</strain>
    </source>
</reference>
<dbReference type="InterPro" id="IPR050562">
    <property type="entry name" value="FAD_mOase_fung"/>
</dbReference>
<keyword evidence="3" id="KW-0274">FAD</keyword>
<proteinExistence type="inferred from homology"/>
<dbReference type="PANTHER" id="PTHR47356">
    <property type="entry name" value="FAD-DEPENDENT MONOOXYGENASE ASQG-RELATED"/>
    <property type="match status" value="1"/>
</dbReference>
<evidence type="ECO:0000256" key="3">
    <source>
        <dbReference type="ARBA" id="ARBA00022827"/>
    </source>
</evidence>
<dbReference type="PANTHER" id="PTHR47356:SF2">
    <property type="entry name" value="FAD-BINDING DOMAIN-CONTAINING PROTEIN-RELATED"/>
    <property type="match status" value="1"/>
</dbReference>
<dbReference type="Proteomes" id="UP000717515">
    <property type="component" value="Unassembled WGS sequence"/>
</dbReference>
<evidence type="ECO:0000256" key="4">
    <source>
        <dbReference type="ARBA" id="ARBA00023002"/>
    </source>
</evidence>
<dbReference type="Pfam" id="PF01494">
    <property type="entry name" value="FAD_binding_3"/>
    <property type="match status" value="1"/>
</dbReference>
<evidence type="ECO:0000313" key="7">
    <source>
        <dbReference type="EMBL" id="KAG9323723.1"/>
    </source>
</evidence>
<comment type="caution">
    <text evidence="7">The sequence shown here is derived from an EMBL/GenBank/DDBJ whole genome shotgun (WGS) entry which is preliminary data.</text>
</comment>
<sequence>MSDTQRRIITNSRVLIVGAGVGGLTLAAMLEKAGIEYVIFERYKEVQPLGSALSIGANVMPLFEQLGILEEVLQEAKPFGFSTGYNEQRVATRTLDYSPAEKMYEK</sequence>
<feature type="transmembrane region" description="Helical" evidence="5">
    <location>
        <begin position="12"/>
        <end position="30"/>
    </location>
</feature>
<evidence type="ECO:0000313" key="8">
    <source>
        <dbReference type="Proteomes" id="UP000717515"/>
    </source>
</evidence>
<comment type="similarity">
    <text evidence="1">Belongs to the paxM FAD-dependent monooxygenase family.</text>
</comment>
<dbReference type="GO" id="GO:0004497">
    <property type="term" value="F:monooxygenase activity"/>
    <property type="evidence" value="ECO:0007669"/>
    <property type="project" value="InterPro"/>
</dbReference>
<dbReference type="InterPro" id="IPR002938">
    <property type="entry name" value="FAD-bd"/>
</dbReference>
<keyword evidence="5" id="KW-0472">Membrane</keyword>
<organism evidence="7 8">
    <name type="scientific">Mortierella alpina</name>
    <name type="common">Oleaginous fungus</name>
    <name type="synonym">Mortierella renispora</name>
    <dbReference type="NCBI Taxonomy" id="64518"/>
    <lineage>
        <taxon>Eukaryota</taxon>
        <taxon>Fungi</taxon>
        <taxon>Fungi incertae sedis</taxon>
        <taxon>Mucoromycota</taxon>
        <taxon>Mortierellomycotina</taxon>
        <taxon>Mortierellomycetes</taxon>
        <taxon>Mortierellales</taxon>
        <taxon>Mortierellaceae</taxon>
        <taxon>Mortierella</taxon>
    </lineage>
</organism>
<keyword evidence="5" id="KW-0812">Transmembrane</keyword>
<gene>
    <name evidence="7" type="ORF">KVV02_006446</name>
</gene>
<protein>
    <recommendedName>
        <fullName evidence="6">FAD-binding domain-containing protein</fullName>
    </recommendedName>
</protein>
<keyword evidence="5" id="KW-1133">Transmembrane helix</keyword>